<dbReference type="AlphaFoldDB" id="A0A5B0LN58"/>
<protein>
    <submittedName>
        <fullName evidence="1">Uncharacterized protein</fullName>
    </submittedName>
</protein>
<proteinExistence type="predicted"/>
<evidence type="ECO:0000313" key="2">
    <source>
        <dbReference type="EMBL" id="KAA1128329.1"/>
    </source>
</evidence>
<gene>
    <name evidence="1" type="ORF">PGT21_028881</name>
    <name evidence="2" type="ORF">PGTUg99_009343</name>
</gene>
<dbReference type="Proteomes" id="UP000325313">
    <property type="component" value="Unassembled WGS sequence"/>
</dbReference>
<evidence type="ECO:0000313" key="1">
    <source>
        <dbReference type="EMBL" id="KAA1066347.1"/>
    </source>
</evidence>
<sequence>MATDLPSNAHQSPLPTQLQYIHLTHTLHPQSQPPSQSLIMLCNTVIALSFAFLHSVFAESVSPRGFSDILGGLPTDNLLGGGNLPGGDLFNGLGFGGQPSETSCADQSGLLLNANVLGHTRCSGGGGAGSMSCNGQNGGKFGPVTLPSLANVQALTSVDCTN</sequence>
<reference evidence="3 4" key="1">
    <citation type="submission" date="2019-05" db="EMBL/GenBank/DDBJ databases">
        <title>Emergence of the Ug99 lineage of the wheat stem rust pathogen through somatic hybridization.</title>
        <authorList>
            <person name="Li F."/>
            <person name="Upadhyaya N.M."/>
            <person name="Sperschneider J."/>
            <person name="Matny O."/>
            <person name="Nguyen-Phuc H."/>
            <person name="Mago R."/>
            <person name="Raley C."/>
            <person name="Miller M.E."/>
            <person name="Silverstein K.A.T."/>
            <person name="Henningsen E."/>
            <person name="Hirsch C.D."/>
            <person name="Visser B."/>
            <person name="Pretorius Z.A."/>
            <person name="Steffenson B.J."/>
            <person name="Schwessinger B."/>
            <person name="Dodds P.N."/>
            <person name="Figueroa M."/>
        </authorList>
    </citation>
    <scope>NUCLEOTIDE SEQUENCE [LARGE SCALE GENOMIC DNA]</scope>
    <source>
        <strain evidence="1">21-0</strain>
        <strain evidence="2 4">Ug99</strain>
    </source>
</reference>
<evidence type="ECO:0000313" key="3">
    <source>
        <dbReference type="Proteomes" id="UP000324748"/>
    </source>
</evidence>
<organism evidence="1 3">
    <name type="scientific">Puccinia graminis f. sp. tritici</name>
    <dbReference type="NCBI Taxonomy" id="56615"/>
    <lineage>
        <taxon>Eukaryota</taxon>
        <taxon>Fungi</taxon>
        <taxon>Dikarya</taxon>
        <taxon>Basidiomycota</taxon>
        <taxon>Pucciniomycotina</taxon>
        <taxon>Pucciniomycetes</taxon>
        <taxon>Pucciniales</taxon>
        <taxon>Pucciniaceae</taxon>
        <taxon>Puccinia</taxon>
    </lineage>
</organism>
<accession>A0A5B0LN58</accession>
<dbReference type="EMBL" id="VSWC01000196">
    <property type="protein sequence ID" value="KAA1066347.1"/>
    <property type="molecule type" value="Genomic_DNA"/>
</dbReference>
<comment type="caution">
    <text evidence="1">The sequence shown here is derived from an EMBL/GenBank/DDBJ whole genome shotgun (WGS) entry which is preliminary data.</text>
</comment>
<dbReference type="EMBL" id="VDEP01000142">
    <property type="protein sequence ID" value="KAA1128329.1"/>
    <property type="molecule type" value="Genomic_DNA"/>
</dbReference>
<name>A0A5B0LN58_PUCGR</name>
<dbReference type="Proteomes" id="UP000324748">
    <property type="component" value="Unassembled WGS sequence"/>
</dbReference>
<dbReference type="OrthoDB" id="10326738at2759"/>
<evidence type="ECO:0000313" key="4">
    <source>
        <dbReference type="Proteomes" id="UP000325313"/>
    </source>
</evidence>
<keyword evidence="3" id="KW-1185">Reference proteome</keyword>